<dbReference type="EMBL" id="JACCBX010000026">
    <property type="protein sequence ID" value="NYE09629.1"/>
    <property type="molecule type" value="Genomic_DNA"/>
</dbReference>
<gene>
    <name evidence="1" type="ORF">F4694_006532</name>
</gene>
<sequence>MLQQIRIGKWLIEVDIDKTREFYSKDIPVCNCLYCKNYFEACKNLRTSVSNVFTKLGINPAKPAHLSEFPAEEARTRLYIGHYHLVGRVLQGELCTDTNFNEKNTIEMDNFTVGFSDDLEFVPIASTADNQTNQKYFQ</sequence>
<protein>
    <submittedName>
        <fullName evidence="1">Uncharacterized protein</fullName>
    </submittedName>
</protein>
<evidence type="ECO:0000313" key="1">
    <source>
        <dbReference type="EMBL" id="NYE09629.1"/>
    </source>
</evidence>
<evidence type="ECO:0000313" key="2">
    <source>
        <dbReference type="Proteomes" id="UP000548423"/>
    </source>
</evidence>
<comment type="caution">
    <text evidence="1">The sequence shown here is derived from an EMBL/GenBank/DDBJ whole genome shotgun (WGS) entry which is preliminary data.</text>
</comment>
<accession>A0A852TMK9</accession>
<dbReference type="AlphaFoldDB" id="A0A852TMK9"/>
<name>A0A852TMK9_9BACI</name>
<reference evidence="2" key="1">
    <citation type="submission" date="2020-07" db="EMBL/GenBank/DDBJ databases">
        <authorList>
            <person name="Partida-Martinez L."/>
            <person name="Huntemann M."/>
            <person name="Clum A."/>
            <person name="Wang J."/>
            <person name="Palaniappan K."/>
            <person name="Ritter S."/>
            <person name="Chen I.-M."/>
            <person name="Stamatis D."/>
            <person name="Reddy T."/>
            <person name="O'Malley R."/>
            <person name="Daum C."/>
            <person name="Shapiro N."/>
            <person name="Ivanova N."/>
            <person name="Kyrpides N."/>
            <person name="Woyke T."/>
        </authorList>
    </citation>
    <scope>NUCLEOTIDE SEQUENCE [LARGE SCALE GENOMIC DNA]</scope>
    <source>
        <strain evidence="2">AT2.8</strain>
    </source>
</reference>
<organism evidence="1 2">
    <name type="scientific">Neobacillus niacini</name>
    <dbReference type="NCBI Taxonomy" id="86668"/>
    <lineage>
        <taxon>Bacteria</taxon>
        <taxon>Bacillati</taxon>
        <taxon>Bacillota</taxon>
        <taxon>Bacilli</taxon>
        <taxon>Bacillales</taxon>
        <taxon>Bacillaceae</taxon>
        <taxon>Neobacillus</taxon>
    </lineage>
</organism>
<reference evidence="2" key="2">
    <citation type="submission" date="2020-08" db="EMBL/GenBank/DDBJ databases">
        <title>The Agave Microbiome: Exploring the role of microbial communities in plant adaptations to desert environments.</title>
        <authorList>
            <person name="Partida-Martinez L.P."/>
        </authorList>
    </citation>
    <scope>NUCLEOTIDE SEQUENCE [LARGE SCALE GENOMIC DNA]</scope>
    <source>
        <strain evidence="2">AT2.8</strain>
    </source>
</reference>
<proteinExistence type="predicted"/>
<dbReference type="Proteomes" id="UP000548423">
    <property type="component" value="Unassembled WGS sequence"/>
</dbReference>